<evidence type="ECO:0000313" key="1">
    <source>
        <dbReference type="EMBL" id="KAF5203115.1"/>
    </source>
</evidence>
<reference evidence="1 2" key="1">
    <citation type="submission" date="2020-06" db="EMBL/GenBank/DDBJ databases">
        <title>Transcriptomic and genomic resources for Thalictrum thalictroides and T. hernandezii: Facilitating candidate gene discovery in an emerging model plant lineage.</title>
        <authorList>
            <person name="Arias T."/>
            <person name="Riano-Pachon D.M."/>
            <person name="Di Stilio V.S."/>
        </authorList>
    </citation>
    <scope>NUCLEOTIDE SEQUENCE [LARGE SCALE GENOMIC DNA]</scope>
    <source>
        <strain evidence="2">cv. WT478/WT964</strain>
        <tissue evidence="1">Leaves</tissue>
    </source>
</reference>
<name>A0A7J6X2J7_THATH</name>
<protein>
    <submittedName>
        <fullName evidence="1">Uncharacterized protein</fullName>
    </submittedName>
</protein>
<feature type="non-terminal residue" evidence="1">
    <location>
        <position position="1"/>
    </location>
</feature>
<organism evidence="1 2">
    <name type="scientific">Thalictrum thalictroides</name>
    <name type="common">Rue-anemone</name>
    <name type="synonym">Anemone thalictroides</name>
    <dbReference type="NCBI Taxonomy" id="46969"/>
    <lineage>
        <taxon>Eukaryota</taxon>
        <taxon>Viridiplantae</taxon>
        <taxon>Streptophyta</taxon>
        <taxon>Embryophyta</taxon>
        <taxon>Tracheophyta</taxon>
        <taxon>Spermatophyta</taxon>
        <taxon>Magnoliopsida</taxon>
        <taxon>Ranunculales</taxon>
        <taxon>Ranunculaceae</taxon>
        <taxon>Thalictroideae</taxon>
        <taxon>Thalictrum</taxon>
    </lineage>
</organism>
<gene>
    <name evidence="1" type="ORF">FRX31_007298</name>
</gene>
<dbReference type="Proteomes" id="UP000554482">
    <property type="component" value="Unassembled WGS sequence"/>
</dbReference>
<dbReference type="AlphaFoldDB" id="A0A7J6X2J7"/>
<dbReference type="EMBL" id="JABWDY010007232">
    <property type="protein sequence ID" value="KAF5203115.1"/>
    <property type="molecule type" value="Genomic_DNA"/>
</dbReference>
<evidence type="ECO:0000313" key="2">
    <source>
        <dbReference type="Proteomes" id="UP000554482"/>
    </source>
</evidence>
<keyword evidence="2" id="KW-1185">Reference proteome</keyword>
<comment type="caution">
    <text evidence="1">The sequence shown here is derived from an EMBL/GenBank/DDBJ whole genome shotgun (WGS) entry which is preliminary data.</text>
</comment>
<proteinExistence type="predicted"/>
<sequence length="99" mass="11826">FVEEVLGNWPVSRGTVFGRRVWSMLPYSVLWVLWKIRNERIFCNSMVSVERICLEIKAHLWFSMANWPGRADFCFQDMVLRWHEILLGLLIRRVVNVTT</sequence>
<accession>A0A7J6X2J7</accession>